<keyword evidence="4" id="KW-1185">Reference proteome</keyword>
<reference evidence="3 4" key="1">
    <citation type="submission" date="2017-05" db="EMBL/GenBank/DDBJ databases">
        <title>Complete and WGS of Bordetella genogroups.</title>
        <authorList>
            <person name="Spilker T."/>
            <person name="LiPuma J."/>
        </authorList>
    </citation>
    <scope>NUCLEOTIDE SEQUENCE [LARGE SCALE GENOMIC DNA]</scope>
    <source>
        <strain evidence="3 4">AU9919</strain>
    </source>
</reference>
<dbReference type="Pfam" id="PF03401">
    <property type="entry name" value="TctC"/>
    <property type="match status" value="1"/>
</dbReference>
<evidence type="ECO:0000313" key="4">
    <source>
        <dbReference type="Proteomes" id="UP000216885"/>
    </source>
</evidence>
<feature type="chain" id="PRO_5013079790" description="LacI family transcriptional regulator" evidence="2">
    <location>
        <begin position="29"/>
        <end position="334"/>
    </location>
</feature>
<comment type="similarity">
    <text evidence="1">Belongs to the UPF0065 (bug) family.</text>
</comment>
<dbReference type="InterPro" id="IPR005064">
    <property type="entry name" value="BUG"/>
</dbReference>
<sequence length="334" mass="35371">MITTKIDSRKRRSLLRGLAALSMAPAIAGKSSRASEPYPSRALRIVVPYPPGAINDVLARAIGERLTASMGKAVIVENKPGGNTLIGTQFVAKSDPDGYTLLQVPAAHAINAALQRRLPYDPIKDFSFITLAARAPFLLVVSKASPINSVQDLVAAAKKAPDAISFASSGTGGNAHLMGELLNNVADIQMLHVPYKGTAAAINDIIGGQVQCTFSTYSGAAAAIQADRLKVLAVTSAKRAPVFPDIPTIAESGYPSYDVVGWWGFAVAAGTATAIVDRLHNEIIQACNTPALKERLAADAVEIVGSTPEEFVAYLNKDIALWRDLGQRARITWE</sequence>
<proteinExistence type="inferred from homology"/>
<dbReference type="PIRSF" id="PIRSF017082">
    <property type="entry name" value="YflP"/>
    <property type="match status" value="1"/>
</dbReference>
<feature type="signal peptide" evidence="2">
    <location>
        <begin position="1"/>
        <end position="28"/>
    </location>
</feature>
<name>A0A261UV08_9BORD</name>
<keyword evidence="2" id="KW-0732">Signal</keyword>
<dbReference type="EMBL" id="NEVQ01000003">
    <property type="protein sequence ID" value="OZI64733.1"/>
    <property type="molecule type" value="Genomic_DNA"/>
</dbReference>
<dbReference type="Proteomes" id="UP000216885">
    <property type="component" value="Unassembled WGS sequence"/>
</dbReference>
<dbReference type="PANTHER" id="PTHR42928">
    <property type="entry name" value="TRICARBOXYLATE-BINDING PROTEIN"/>
    <property type="match status" value="1"/>
</dbReference>
<dbReference type="CDD" id="cd13578">
    <property type="entry name" value="PBP2_Bug27"/>
    <property type="match status" value="1"/>
</dbReference>
<dbReference type="InterPro" id="IPR006311">
    <property type="entry name" value="TAT_signal"/>
</dbReference>
<evidence type="ECO:0000256" key="1">
    <source>
        <dbReference type="ARBA" id="ARBA00006987"/>
    </source>
</evidence>
<dbReference type="SUPFAM" id="SSF53850">
    <property type="entry name" value="Periplasmic binding protein-like II"/>
    <property type="match status" value="1"/>
</dbReference>
<accession>A0A261UV08</accession>
<evidence type="ECO:0008006" key="5">
    <source>
        <dbReference type="Google" id="ProtNLM"/>
    </source>
</evidence>
<evidence type="ECO:0000313" key="3">
    <source>
        <dbReference type="EMBL" id="OZI64733.1"/>
    </source>
</evidence>
<organism evidence="3 4">
    <name type="scientific">Bordetella genomosp. 4</name>
    <dbReference type="NCBI Taxonomy" id="463044"/>
    <lineage>
        <taxon>Bacteria</taxon>
        <taxon>Pseudomonadati</taxon>
        <taxon>Pseudomonadota</taxon>
        <taxon>Betaproteobacteria</taxon>
        <taxon>Burkholderiales</taxon>
        <taxon>Alcaligenaceae</taxon>
        <taxon>Bordetella</taxon>
    </lineage>
</organism>
<dbReference type="AlphaFoldDB" id="A0A261UV08"/>
<dbReference type="PROSITE" id="PS51318">
    <property type="entry name" value="TAT"/>
    <property type="match status" value="1"/>
</dbReference>
<comment type="caution">
    <text evidence="3">The sequence shown here is derived from an EMBL/GenBank/DDBJ whole genome shotgun (WGS) entry which is preliminary data.</text>
</comment>
<evidence type="ECO:0000256" key="2">
    <source>
        <dbReference type="SAM" id="SignalP"/>
    </source>
</evidence>
<protein>
    <recommendedName>
        <fullName evidence="5">LacI family transcriptional regulator</fullName>
    </recommendedName>
</protein>
<dbReference type="Gene3D" id="3.40.190.150">
    <property type="entry name" value="Bordetella uptake gene, domain 1"/>
    <property type="match status" value="1"/>
</dbReference>
<dbReference type="RefSeq" id="WP_094837192.1">
    <property type="nucleotide sequence ID" value="NZ_NEVQ01000003.1"/>
</dbReference>
<dbReference type="Gene3D" id="3.40.190.10">
    <property type="entry name" value="Periplasmic binding protein-like II"/>
    <property type="match status" value="1"/>
</dbReference>
<dbReference type="InterPro" id="IPR042100">
    <property type="entry name" value="Bug_dom1"/>
</dbReference>
<dbReference type="PANTHER" id="PTHR42928:SF5">
    <property type="entry name" value="BLR1237 PROTEIN"/>
    <property type="match status" value="1"/>
</dbReference>
<gene>
    <name evidence="3" type="ORF">CAL20_03550</name>
</gene>